<organism evidence="1 2">
    <name type="scientific">Desulfobulbus oralis</name>
    <dbReference type="NCBI Taxonomy" id="1986146"/>
    <lineage>
        <taxon>Bacteria</taxon>
        <taxon>Pseudomonadati</taxon>
        <taxon>Thermodesulfobacteriota</taxon>
        <taxon>Desulfobulbia</taxon>
        <taxon>Desulfobulbales</taxon>
        <taxon>Desulfobulbaceae</taxon>
        <taxon>Desulfobulbus</taxon>
    </lineage>
</organism>
<dbReference type="SUPFAM" id="SSF111331">
    <property type="entry name" value="NAD kinase/diacylglycerol kinase-like"/>
    <property type="match status" value="1"/>
</dbReference>
<sequence length="310" mass="34181">MVRATEHKIVLVTQQTRLQELVRRYNTVEQARFYIEHHGGEFDDYAREHAAYQAALQRAAAFLESYGRLQTVDRAYMPNYLFGTNDLVIALGRDGLVANVLKYLSTQKLVGVNPDPRRWDGVLVPFAAAELPRIVPELYAGKRPVRDVTLAQASLNDGQRLLGVNDLFIGRRTHVSARYEISIQGASEAQSSSGIIVSTGLGSTGWLKSVIAGASGIDRACGVRGVPEIRRFDWHAEYLYFTVREPFPSASTGAELVFGKIAGSERLRVVSFMPEDGVIFSDGMEQDFLQFNSGAIAEIGIAEQKGQLVA</sequence>
<keyword evidence="1" id="KW-0418">Kinase</keyword>
<dbReference type="InterPro" id="IPR017438">
    <property type="entry name" value="ATP-NAD_kinase_N"/>
</dbReference>
<keyword evidence="2" id="KW-1185">Reference proteome</keyword>
<evidence type="ECO:0000313" key="1">
    <source>
        <dbReference type="EMBL" id="AVD71806.1"/>
    </source>
</evidence>
<dbReference type="PANTHER" id="PTHR13158:SF5">
    <property type="entry name" value="NAD KINASE 2, MITOCHONDRIAL"/>
    <property type="match status" value="1"/>
</dbReference>
<dbReference type="OrthoDB" id="1889537at2"/>
<dbReference type="GO" id="GO:0003951">
    <property type="term" value="F:NAD+ kinase activity"/>
    <property type="evidence" value="ECO:0007669"/>
    <property type="project" value="InterPro"/>
</dbReference>
<reference evidence="1 2" key="1">
    <citation type="journal article" date="2018" name="MBio">
        <title>Insights into the evolution of host association through the isolation and characterization of a novel human periodontal pathobiont, Desulfobulbus oralis.</title>
        <authorList>
            <person name="Cross K.L."/>
            <person name="Chirania P."/>
            <person name="Xiong W."/>
            <person name="Beall C.J."/>
            <person name="Elkins J.G."/>
            <person name="Giannone R.J."/>
            <person name="Griffen A.L."/>
            <person name="Guss A.M."/>
            <person name="Hettich R.L."/>
            <person name="Joshi S.S."/>
            <person name="Mokrzan E.M."/>
            <person name="Martin R.K."/>
            <person name="Zhulin I.B."/>
            <person name="Leys E.J."/>
            <person name="Podar M."/>
        </authorList>
    </citation>
    <scope>NUCLEOTIDE SEQUENCE [LARGE SCALE GENOMIC DNA]</scope>
    <source>
        <strain evidence="1 2">ORNL</strain>
    </source>
</reference>
<dbReference type="EMBL" id="CP021255">
    <property type="protein sequence ID" value="AVD71806.1"/>
    <property type="molecule type" value="Genomic_DNA"/>
</dbReference>
<proteinExistence type="predicted"/>
<gene>
    <name evidence="1" type="ORF">CAY53_10305</name>
</gene>
<accession>A0A2L1GQ84</accession>
<evidence type="ECO:0000313" key="2">
    <source>
        <dbReference type="Proteomes" id="UP000239867"/>
    </source>
</evidence>
<dbReference type="InterPro" id="IPR016064">
    <property type="entry name" value="NAD/diacylglycerol_kinase_sf"/>
</dbReference>
<protein>
    <submittedName>
        <fullName evidence="1">Sugar kinase</fullName>
    </submittedName>
</protein>
<dbReference type="RefSeq" id="WP_104937037.1">
    <property type="nucleotide sequence ID" value="NZ_CP021255.1"/>
</dbReference>
<dbReference type="PANTHER" id="PTHR13158">
    <property type="match status" value="1"/>
</dbReference>
<dbReference type="KEGG" id="deo:CAY53_10305"/>
<dbReference type="Proteomes" id="UP000239867">
    <property type="component" value="Chromosome"/>
</dbReference>
<dbReference type="GO" id="GO:0019674">
    <property type="term" value="P:NAD+ metabolic process"/>
    <property type="evidence" value="ECO:0007669"/>
    <property type="project" value="InterPro"/>
</dbReference>
<dbReference type="AlphaFoldDB" id="A0A2L1GQ84"/>
<name>A0A2L1GQ84_9BACT</name>
<dbReference type="InterPro" id="IPR017437">
    <property type="entry name" value="ATP-NAD_kinase_PpnK-typ_C"/>
</dbReference>
<dbReference type="Gene3D" id="3.40.50.10330">
    <property type="entry name" value="Probable inorganic polyphosphate/atp-NAD kinase, domain 1"/>
    <property type="match status" value="1"/>
</dbReference>
<dbReference type="Gene3D" id="2.60.200.30">
    <property type="entry name" value="Probable inorganic polyphosphate/atp-NAD kinase, domain 2"/>
    <property type="match status" value="1"/>
</dbReference>
<keyword evidence="1" id="KW-0808">Transferase</keyword>